<organism evidence="1 2">
    <name type="scientific">Eiseniibacteriota bacterium</name>
    <dbReference type="NCBI Taxonomy" id="2212470"/>
    <lineage>
        <taxon>Bacteria</taxon>
        <taxon>Candidatus Eiseniibacteriota</taxon>
    </lineage>
</organism>
<proteinExistence type="predicted"/>
<name>A0A948RXE9_UNCEI</name>
<evidence type="ECO:0000313" key="1">
    <source>
        <dbReference type="EMBL" id="MBU2692256.1"/>
    </source>
</evidence>
<protein>
    <submittedName>
        <fullName evidence="1">Uncharacterized protein</fullName>
    </submittedName>
</protein>
<comment type="caution">
    <text evidence="1">The sequence shown here is derived from an EMBL/GenBank/DDBJ whole genome shotgun (WGS) entry which is preliminary data.</text>
</comment>
<reference evidence="1" key="1">
    <citation type="submission" date="2021-05" db="EMBL/GenBank/DDBJ databases">
        <title>Energy efficiency and biological interactions define the core microbiome of deep oligotrophic groundwater.</title>
        <authorList>
            <person name="Mehrshad M."/>
            <person name="Lopez-Fernandez M."/>
            <person name="Bell E."/>
            <person name="Bernier-Latmani R."/>
            <person name="Bertilsson S."/>
            <person name="Dopson M."/>
        </authorList>
    </citation>
    <scope>NUCLEOTIDE SEQUENCE</scope>
    <source>
        <strain evidence="1">Modern_marine.mb.64</strain>
    </source>
</reference>
<sequence>MNLTGIENVKFLRLAIILLSLIICSCGDNDGPNAPDDDSQDPGSADSIIRDISDLDLDVMISSEIITQVDTVVINMILSNPTNYSACIDFATTCQEKLWVYDEDGDYLGRPYTCLGLPTTIALGPGKSREYQFEWTPCPNLPGYYTLIAGFHNAGGGHGYTYEPIQIQVIGSDESAAGAWEGSCARVSAIPEWQADRFTMSLTQDSIFVRGTLTAGGATLEGLYGTMRYNKLVLRISFYQYDRVVEFSGDVCGGSVGGVVTVRYIDTGRIIHNPWSAEKVSQ</sequence>
<accession>A0A948RXE9</accession>
<evidence type="ECO:0000313" key="2">
    <source>
        <dbReference type="Proteomes" id="UP000777784"/>
    </source>
</evidence>
<gene>
    <name evidence="1" type="ORF">KJ970_15140</name>
</gene>
<dbReference type="AlphaFoldDB" id="A0A948RXE9"/>
<dbReference type="EMBL" id="JAHJDP010000087">
    <property type="protein sequence ID" value="MBU2692256.1"/>
    <property type="molecule type" value="Genomic_DNA"/>
</dbReference>
<dbReference type="Proteomes" id="UP000777784">
    <property type="component" value="Unassembled WGS sequence"/>
</dbReference>